<evidence type="ECO:0000313" key="4">
    <source>
        <dbReference type="Proteomes" id="UP000807504"/>
    </source>
</evidence>
<reference evidence="3" key="1">
    <citation type="journal article" date="2020" name="bioRxiv">
        <title>Chromosome-level reference genome of the European wasp spider Argiope bruennichi: a resource for studies on range expansion and evolutionary adaptation.</title>
        <authorList>
            <person name="Sheffer M.M."/>
            <person name="Hoppe A."/>
            <person name="Krehenwinkel H."/>
            <person name="Uhl G."/>
            <person name="Kuss A.W."/>
            <person name="Jensen L."/>
            <person name="Jensen C."/>
            <person name="Gillespie R.G."/>
            <person name="Hoff K.J."/>
            <person name="Prost S."/>
        </authorList>
    </citation>
    <scope>NUCLEOTIDE SEQUENCE</scope>
</reference>
<feature type="chain" id="PRO_5035849554" evidence="2">
    <location>
        <begin position="22"/>
        <end position="246"/>
    </location>
</feature>
<organism evidence="3 4">
    <name type="scientific">Argiope bruennichi</name>
    <name type="common">Wasp spider</name>
    <name type="synonym">Aranea bruennichi</name>
    <dbReference type="NCBI Taxonomy" id="94029"/>
    <lineage>
        <taxon>Eukaryota</taxon>
        <taxon>Metazoa</taxon>
        <taxon>Ecdysozoa</taxon>
        <taxon>Arthropoda</taxon>
        <taxon>Chelicerata</taxon>
        <taxon>Arachnida</taxon>
        <taxon>Araneae</taxon>
        <taxon>Araneomorphae</taxon>
        <taxon>Entelegynae</taxon>
        <taxon>Araneoidea</taxon>
        <taxon>Araneidae</taxon>
        <taxon>Argiope</taxon>
    </lineage>
</organism>
<dbReference type="EMBL" id="JABXBU010002227">
    <property type="protein sequence ID" value="KAF8774319.1"/>
    <property type="molecule type" value="Genomic_DNA"/>
</dbReference>
<name>A0A8T0EQ54_ARGBR</name>
<evidence type="ECO:0000313" key="3">
    <source>
        <dbReference type="EMBL" id="KAF8774319.1"/>
    </source>
</evidence>
<gene>
    <name evidence="3" type="ORF">HNY73_016883</name>
</gene>
<evidence type="ECO:0000256" key="1">
    <source>
        <dbReference type="SAM" id="MobiDB-lite"/>
    </source>
</evidence>
<keyword evidence="2" id="KW-0732">Signal</keyword>
<reference evidence="3" key="2">
    <citation type="submission" date="2020-06" db="EMBL/GenBank/DDBJ databases">
        <authorList>
            <person name="Sheffer M."/>
        </authorList>
    </citation>
    <scope>NUCLEOTIDE SEQUENCE</scope>
</reference>
<dbReference type="Proteomes" id="UP000807504">
    <property type="component" value="Unassembled WGS sequence"/>
</dbReference>
<comment type="caution">
    <text evidence="3">The sequence shown here is derived from an EMBL/GenBank/DDBJ whole genome shotgun (WGS) entry which is preliminary data.</text>
</comment>
<accession>A0A8T0EQ54</accession>
<feature type="region of interest" description="Disordered" evidence="1">
    <location>
        <begin position="225"/>
        <end position="246"/>
    </location>
</feature>
<feature type="signal peptide" evidence="2">
    <location>
        <begin position="1"/>
        <end position="21"/>
    </location>
</feature>
<protein>
    <submittedName>
        <fullName evidence="3">Uncharacterized protein</fullName>
    </submittedName>
</protein>
<keyword evidence="4" id="KW-1185">Reference proteome</keyword>
<dbReference type="AlphaFoldDB" id="A0A8T0EQ54"/>
<feature type="compositionally biased region" description="Low complexity" evidence="1">
    <location>
        <begin position="225"/>
        <end position="237"/>
    </location>
</feature>
<sequence length="246" mass="25772">MMYFAALLVIGCIVEFSPVDAQVTQCGGYCNTAKGCIWVSGTPCATCECPSENLPDVGNNCSPPKCQAGCKIVNNANGCPSCECPPPTVLNRRRRHAQCSMPKCSSSCKMMYSHGSCPYCDCQDSSSPQIQCSPPKCDGPGCYIDDSAKPCPSCVCSKQPSTVQCGQVRCDNGCHIDYSTEPCPSCVCGNNPSPVQCGPVRCGDGCNVDYSTQPCPSCQCNNGSPSQGSGSMASASANTNRGYYGR</sequence>
<evidence type="ECO:0000256" key="2">
    <source>
        <dbReference type="SAM" id="SignalP"/>
    </source>
</evidence>
<proteinExistence type="predicted"/>